<gene>
    <name evidence="2" type="ORF">BCF44_13422</name>
</gene>
<dbReference type="OrthoDB" id="3870305at2"/>
<reference evidence="2 3" key="1">
    <citation type="submission" date="2018-08" db="EMBL/GenBank/DDBJ databases">
        <title>Genomic Encyclopedia of Archaeal and Bacterial Type Strains, Phase II (KMG-II): from individual species to whole genera.</title>
        <authorList>
            <person name="Goeker M."/>
        </authorList>
    </citation>
    <scope>NUCLEOTIDE SEQUENCE [LARGE SCALE GENOMIC DNA]</scope>
    <source>
        <strain evidence="2 3">DSM 45791</strain>
    </source>
</reference>
<dbReference type="Proteomes" id="UP000256269">
    <property type="component" value="Unassembled WGS sequence"/>
</dbReference>
<feature type="transmembrane region" description="Helical" evidence="1">
    <location>
        <begin position="47"/>
        <end position="65"/>
    </location>
</feature>
<name>A0A3E0GV10_9PSEU</name>
<comment type="caution">
    <text evidence="2">The sequence shown here is derived from an EMBL/GenBank/DDBJ whole genome shotgun (WGS) entry which is preliminary data.</text>
</comment>
<evidence type="ECO:0000313" key="2">
    <source>
        <dbReference type="EMBL" id="REH26167.1"/>
    </source>
</evidence>
<evidence type="ECO:0008006" key="4">
    <source>
        <dbReference type="Google" id="ProtNLM"/>
    </source>
</evidence>
<feature type="transmembrane region" description="Helical" evidence="1">
    <location>
        <begin position="71"/>
        <end position="94"/>
    </location>
</feature>
<keyword evidence="1" id="KW-0472">Membrane</keyword>
<evidence type="ECO:0000313" key="3">
    <source>
        <dbReference type="Proteomes" id="UP000256269"/>
    </source>
</evidence>
<keyword evidence="1" id="KW-0812">Transmembrane</keyword>
<accession>A0A3E0GV10</accession>
<feature type="transmembrane region" description="Helical" evidence="1">
    <location>
        <begin position="23"/>
        <end position="40"/>
    </location>
</feature>
<keyword evidence="1" id="KW-1133">Transmembrane helix</keyword>
<sequence length="192" mass="20381">MNYVRGFAPWLCYALLSAFDWRLGLSAAAVASLLLLVAQLRDRNVDLLGAATTVFFIVMAVIAIVDPTSGLGRWITVLANGTLAVTALASLAVRRPFTLSISRKQVPRELWHAPRFIHVNVVLTSIWAAAFVGGAVAAALIIALDNAATVPLIAVQVLAFVIPLVASGRYAARAQAKASRVLAERAVAEPQV</sequence>
<feature type="transmembrane region" description="Helical" evidence="1">
    <location>
        <begin position="115"/>
        <end position="144"/>
    </location>
</feature>
<feature type="transmembrane region" description="Helical" evidence="1">
    <location>
        <begin position="150"/>
        <end position="172"/>
    </location>
</feature>
<dbReference type="RefSeq" id="WP_116182001.1">
    <property type="nucleotide sequence ID" value="NZ_CP144375.1"/>
</dbReference>
<dbReference type="EMBL" id="QUNO01000034">
    <property type="protein sequence ID" value="REH26167.1"/>
    <property type="molecule type" value="Genomic_DNA"/>
</dbReference>
<proteinExistence type="predicted"/>
<dbReference type="AlphaFoldDB" id="A0A3E0GV10"/>
<keyword evidence="3" id="KW-1185">Reference proteome</keyword>
<protein>
    <recommendedName>
        <fullName evidence="4">Intracellular septation protein A</fullName>
    </recommendedName>
</protein>
<evidence type="ECO:0000256" key="1">
    <source>
        <dbReference type="SAM" id="Phobius"/>
    </source>
</evidence>
<organism evidence="2 3">
    <name type="scientific">Kutzneria buriramensis</name>
    <dbReference type="NCBI Taxonomy" id="1045776"/>
    <lineage>
        <taxon>Bacteria</taxon>
        <taxon>Bacillati</taxon>
        <taxon>Actinomycetota</taxon>
        <taxon>Actinomycetes</taxon>
        <taxon>Pseudonocardiales</taxon>
        <taxon>Pseudonocardiaceae</taxon>
        <taxon>Kutzneria</taxon>
    </lineage>
</organism>